<dbReference type="Proteomes" id="UP000184130">
    <property type="component" value="Unassembled WGS sequence"/>
</dbReference>
<sequence>MKKKLLQINNLANSGSTGKIAEGLGKVAMKNGWDSFIAYGRWCNSSESNLIRIGSNFGNSLHGLKARLFDAEGLGSKIATRKLVSTIQKIKPDIIQIQVTHAYYLNYPILFDYLNKTDIPVFWTFHDSWAFTGHCPHFAFVGCEKWKTGCYDCQLKKAYPSSWFLDRSKENYLKKKYYFSSNPKLTIITVSDWIGNMVKQSFLKDKDIITIHNGINIDRFKPSSNTASIMDKYGVRGKKILLAVSSKWGIKKGLNDIIELRKVLDDSFAIIMVGCQKEVIQQLPSGIIGVEHTESVSELCDMYSAADVFINPTHEDSFPTVNLEAIACGTPIVTYDTGGCSESIGYDKRFGIVTRENTPIAMSQAIMEITSKGKKAYADNCRAHAVNNFDEMIQYQKYIDLYDKILSAH</sequence>
<dbReference type="EMBL" id="FRBD01000001">
    <property type="protein sequence ID" value="SHK28288.1"/>
    <property type="molecule type" value="Genomic_DNA"/>
</dbReference>
<feature type="domain" description="Glycosyltransferase subfamily 4-like N-terminal" evidence="3">
    <location>
        <begin position="70"/>
        <end position="219"/>
    </location>
</feature>
<dbReference type="PANTHER" id="PTHR46401:SF2">
    <property type="entry name" value="GLYCOSYLTRANSFERASE WBBK-RELATED"/>
    <property type="match status" value="1"/>
</dbReference>
<evidence type="ECO:0000259" key="2">
    <source>
        <dbReference type="Pfam" id="PF00534"/>
    </source>
</evidence>
<accession>A0A1M6R7I0</accession>
<organism evidence="4 5">
    <name type="scientific">Xylanibacter ruminicola</name>
    <name type="common">Prevotella ruminicola</name>
    <dbReference type="NCBI Taxonomy" id="839"/>
    <lineage>
        <taxon>Bacteria</taxon>
        <taxon>Pseudomonadati</taxon>
        <taxon>Bacteroidota</taxon>
        <taxon>Bacteroidia</taxon>
        <taxon>Bacteroidales</taxon>
        <taxon>Prevotellaceae</taxon>
        <taxon>Xylanibacter</taxon>
    </lineage>
</organism>
<proteinExistence type="predicted"/>
<dbReference type="Pfam" id="PF00534">
    <property type="entry name" value="Glycos_transf_1"/>
    <property type="match status" value="1"/>
</dbReference>
<dbReference type="GO" id="GO:0016757">
    <property type="term" value="F:glycosyltransferase activity"/>
    <property type="evidence" value="ECO:0007669"/>
    <property type="project" value="InterPro"/>
</dbReference>
<dbReference type="InterPro" id="IPR028098">
    <property type="entry name" value="Glyco_trans_4-like_N"/>
</dbReference>
<dbReference type="InterPro" id="IPR001296">
    <property type="entry name" value="Glyco_trans_1"/>
</dbReference>
<dbReference type="PANTHER" id="PTHR46401">
    <property type="entry name" value="GLYCOSYLTRANSFERASE WBBK-RELATED"/>
    <property type="match status" value="1"/>
</dbReference>
<dbReference type="RefSeq" id="WP_073203708.1">
    <property type="nucleotide sequence ID" value="NZ_FRBD01000001.1"/>
</dbReference>
<protein>
    <submittedName>
        <fullName evidence="4">Glycosyltransferase involved in cell wall bisynthesis</fullName>
    </submittedName>
</protein>
<dbReference type="Gene3D" id="3.40.50.2000">
    <property type="entry name" value="Glycogen Phosphorylase B"/>
    <property type="match status" value="2"/>
</dbReference>
<dbReference type="SUPFAM" id="SSF53756">
    <property type="entry name" value="UDP-Glycosyltransferase/glycogen phosphorylase"/>
    <property type="match status" value="1"/>
</dbReference>
<dbReference type="Pfam" id="PF13439">
    <property type="entry name" value="Glyco_transf_4"/>
    <property type="match status" value="1"/>
</dbReference>
<gene>
    <name evidence="4" type="ORF">SAMN05216463_101117</name>
</gene>
<evidence type="ECO:0000313" key="4">
    <source>
        <dbReference type="EMBL" id="SHK28288.1"/>
    </source>
</evidence>
<dbReference type="OrthoDB" id="9768685at2"/>
<evidence type="ECO:0000256" key="1">
    <source>
        <dbReference type="ARBA" id="ARBA00022679"/>
    </source>
</evidence>
<evidence type="ECO:0000313" key="5">
    <source>
        <dbReference type="Proteomes" id="UP000184130"/>
    </source>
</evidence>
<evidence type="ECO:0000259" key="3">
    <source>
        <dbReference type="Pfam" id="PF13439"/>
    </source>
</evidence>
<keyword evidence="1 4" id="KW-0808">Transferase</keyword>
<dbReference type="AlphaFoldDB" id="A0A1M6R7I0"/>
<feature type="domain" description="Glycosyl transferase family 1" evidence="2">
    <location>
        <begin position="229"/>
        <end position="375"/>
    </location>
</feature>
<reference evidence="4 5" key="1">
    <citation type="submission" date="2016-11" db="EMBL/GenBank/DDBJ databases">
        <authorList>
            <person name="Jaros S."/>
            <person name="Januszkiewicz K."/>
            <person name="Wedrychowicz H."/>
        </authorList>
    </citation>
    <scope>NUCLEOTIDE SEQUENCE [LARGE SCALE GENOMIC DNA]</scope>
    <source>
        <strain evidence="4 5">KHT3</strain>
    </source>
</reference>
<name>A0A1M6R7I0_XYLRU</name>